<dbReference type="HOGENOM" id="CLU_3255690_0_0_10"/>
<dbReference type="AlphaFoldDB" id="D1PZI5"/>
<accession>D1PZI5</accession>
<proteinExistence type="predicted"/>
<gene>
    <name evidence="1" type="ORF">HMPREF0645_2370</name>
</gene>
<evidence type="ECO:0000313" key="2">
    <source>
        <dbReference type="Proteomes" id="UP000003160"/>
    </source>
</evidence>
<keyword evidence="2" id="KW-1185">Reference proteome</keyword>
<comment type="caution">
    <text evidence="1">The sequence shown here is derived from an EMBL/GenBank/DDBJ whole genome shotgun (WGS) entry which is preliminary data.</text>
</comment>
<evidence type="ECO:0000313" key="1">
    <source>
        <dbReference type="EMBL" id="EFA43143.1"/>
    </source>
</evidence>
<reference evidence="1 2" key="1">
    <citation type="submission" date="2009-10" db="EMBL/GenBank/DDBJ databases">
        <authorList>
            <person name="Qin X."/>
            <person name="Bachman B."/>
            <person name="Battles P."/>
            <person name="Bell A."/>
            <person name="Bess C."/>
            <person name="Bickham C."/>
            <person name="Chaboub L."/>
            <person name="Chen D."/>
            <person name="Coyle M."/>
            <person name="Deiros D.R."/>
            <person name="Dinh H."/>
            <person name="Forbes L."/>
            <person name="Fowler G."/>
            <person name="Francisco L."/>
            <person name="Fu Q."/>
            <person name="Gubbala S."/>
            <person name="Hale W."/>
            <person name="Han Y."/>
            <person name="Hemphill L."/>
            <person name="Highlander S.K."/>
            <person name="Hirani K."/>
            <person name="Hogues M."/>
            <person name="Jackson L."/>
            <person name="Jakkamsetti A."/>
            <person name="Javaid M."/>
            <person name="Jiang H."/>
            <person name="Korchina V."/>
            <person name="Kovar C."/>
            <person name="Lara F."/>
            <person name="Lee S."/>
            <person name="Mata R."/>
            <person name="Mathew T."/>
            <person name="Moen C."/>
            <person name="Morales K."/>
            <person name="Munidasa M."/>
            <person name="Nazareth L."/>
            <person name="Ngo R."/>
            <person name="Nguyen L."/>
            <person name="Okwuonu G."/>
            <person name="Ongeri F."/>
            <person name="Patil S."/>
            <person name="Petrosino J."/>
            <person name="Pham C."/>
            <person name="Pham P."/>
            <person name="Pu L.-L."/>
            <person name="Puazo M."/>
            <person name="Raj R."/>
            <person name="Reid J."/>
            <person name="Rouhana J."/>
            <person name="Saada N."/>
            <person name="Shang Y."/>
            <person name="Simmons D."/>
            <person name="Thornton R."/>
            <person name="Warren J."/>
            <person name="Weissenberger G."/>
            <person name="Zhang J."/>
            <person name="Zhang L."/>
            <person name="Zhou C."/>
            <person name="Zhu D."/>
            <person name="Muzny D."/>
            <person name="Worley K."/>
            <person name="Gibbs R."/>
        </authorList>
    </citation>
    <scope>NUCLEOTIDE SEQUENCE [LARGE SCALE GENOMIC DNA]</scope>
    <source>
        <strain evidence="1 2">DSM 17361</strain>
    </source>
</reference>
<dbReference type="EMBL" id="ACKS01000085">
    <property type="protein sequence ID" value="EFA43143.1"/>
    <property type="molecule type" value="Genomic_DNA"/>
</dbReference>
<sequence length="42" mass="4918">MYVIEFLCVMKLFDITPYPYINSLLKFEIMATQLSSASQRVL</sequence>
<name>D1PZI5_9BACT</name>
<organism evidence="1 2">
    <name type="scientific">Hallella bergensis DSM 17361</name>
    <dbReference type="NCBI Taxonomy" id="585502"/>
    <lineage>
        <taxon>Bacteria</taxon>
        <taxon>Pseudomonadati</taxon>
        <taxon>Bacteroidota</taxon>
        <taxon>Bacteroidia</taxon>
        <taxon>Bacteroidales</taxon>
        <taxon>Prevotellaceae</taxon>
        <taxon>Hallella</taxon>
    </lineage>
</organism>
<protein>
    <submittedName>
        <fullName evidence="1">Uncharacterized protein</fullName>
    </submittedName>
</protein>
<dbReference type="Proteomes" id="UP000003160">
    <property type="component" value="Unassembled WGS sequence"/>
</dbReference>